<dbReference type="InterPro" id="IPR027107">
    <property type="entry name" value="Tuberin/Ral-act_asu"/>
</dbReference>
<keyword evidence="1" id="KW-0343">GTPase activation</keyword>
<dbReference type="InterPro" id="IPR016024">
    <property type="entry name" value="ARM-type_fold"/>
</dbReference>
<reference evidence="3 4" key="1">
    <citation type="submission" date="2016-10" db="EMBL/GenBank/DDBJ databases">
        <authorList>
            <person name="de Groot N.N."/>
        </authorList>
    </citation>
    <scope>NUCLEOTIDE SEQUENCE [LARGE SCALE GENOMIC DNA]</scope>
    <source>
        <strain evidence="3 4">PYCC 4715</strain>
    </source>
</reference>
<feature type="domain" description="Rap-GAP" evidence="2">
    <location>
        <begin position="1202"/>
        <end position="1434"/>
    </location>
</feature>
<dbReference type="PANTHER" id="PTHR10063:SF0">
    <property type="entry name" value="TUBERIN"/>
    <property type="match status" value="1"/>
</dbReference>
<dbReference type="Pfam" id="PF11864">
    <property type="entry name" value="DUF3384"/>
    <property type="match status" value="1"/>
</dbReference>
<name>A0A1L0BUB5_9ASCO</name>
<dbReference type="Gene3D" id="3.40.50.11210">
    <property type="entry name" value="Rap/Ran-GAP"/>
    <property type="match status" value="1"/>
</dbReference>
<dbReference type="GO" id="GO:0005096">
    <property type="term" value="F:GTPase activator activity"/>
    <property type="evidence" value="ECO:0007669"/>
    <property type="project" value="UniProtKB-KW"/>
</dbReference>
<dbReference type="InterPro" id="IPR035974">
    <property type="entry name" value="Rap/Ran-GAP_sf"/>
</dbReference>
<dbReference type="GO" id="GO:0051056">
    <property type="term" value="P:regulation of small GTPase mediated signal transduction"/>
    <property type="evidence" value="ECO:0007669"/>
    <property type="project" value="InterPro"/>
</dbReference>
<dbReference type="SUPFAM" id="SSF111347">
    <property type="entry name" value="Rap/Ran-GAP"/>
    <property type="match status" value="1"/>
</dbReference>
<dbReference type="PROSITE" id="PS50085">
    <property type="entry name" value="RAPGAP"/>
    <property type="match status" value="1"/>
</dbReference>
<dbReference type="EMBL" id="LT635766">
    <property type="protein sequence ID" value="SGZ53874.1"/>
    <property type="molecule type" value="Genomic_DNA"/>
</dbReference>
<evidence type="ECO:0000313" key="4">
    <source>
        <dbReference type="Proteomes" id="UP000182259"/>
    </source>
</evidence>
<organism evidence="3 4">
    <name type="scientific">Sungouiella intermedia</name>
    <dbReference type="NCBI Taxonomy" id="45354"/>
    <lineage>
        <taxon>Eukaryota</taxon>
        <taxon>Fungi</taxon>
        <taxon>Dikarya</taxon>
        <taxon>Ascomycota</taxon>
        <taxon>Saccharomycotina</taxon>
        <taxon>Pichiomycetes</taxon>
        <taxon>Metschnikowiaceae</taxon>
        <taxon>Sungouiella</taxon>
    </lineage>
</organism>
<dbReference type="FunFam" id="3.40.50.11210:FF:000007">
    <property type="entry name" value="Tuberous sclerosis 2"/>
    <property type="match status" value="1"/>
</dbReference>
<evidence type="ECO:0000313" key="3">
    <source>
        <dbReference type="EMBL" id="SGZ53874.1"/>
    </source>
</evidence>
<dbReference type="InterPro" id="IPR000331">
    <property type="entry name" value="Rap/Ran_GAP_dom"/>
</dbReference>
<evidence type="ECO:0000256" key="1">
    <source>
        <dbReference type="ARBA" id="ARBA00022468"/>
    </source>
</evidence>
<dbReference type="InterPro" id="IPR024584">
    <property type="entry name" value="Tuberin_N"/>
</dbReference>
<accession>A0A1L0BUB5</accession>
<dbReference type="GO" id="GO:0033596">
    <property type="term" value="C:TSC1-TSC2 complex"/>
    <property type="evidence" value="ECO:0007669"/>
    <property type="project" value="TreeGrafter"/>
</dbReference>
<dbReference type="Pfam" id="PF03542">
    <property type="entry name" value="Tuberin"/>
    <property type="match status" value="1"/>
</dbReference>
<dbReference type="Proteomes" id="UP000182259">
    <property type="component" value="Chromosome III"/>
</dbReference>
<dbReference type="Pfam" id="PF02145">
    <property type="entry name" value="Rap_GAP"/>
    <property type="match status" value="1"/>
</dbReference>
<dbReference type="SUPFAM" id="SSF48371">
    <property type="entry name" value="ARM repeat"/>
    <property type="match status" value="1"/>
</dbReference>
<sequence length="1505" mass="170802">MSRKAPTVPRSSGLGGVLKSLTKSLKPASGNVPVVINPKVVGGGKDMQRLLLLLQHGTLPSRASAAQEVTEQLEKYAISSIPEVWYLARDLCDYKLQSSIRRVVLKLMIQCIKQDEDAVSNKLMFFRDIVLYCKVSDHLLDPEFDLFLKALRSLTNDGREIHDLYIYELDDSWGVFVIRCLTAASRHAKDYSGIESTNDRNFYNLIKLLDYLTNCLKFNSSLMEEHMLESLLSLCLRITSQTNNSEILIHCIEFIKACINYGYIPTNLMEQTVEFLCWSSTMSENLDDLSWAALRTLCLEYPSPVVNAICSVLHDPSLQQGLSRHTSVLEEKQTNENFNSPLASAIGAIAMLERVFVCIRSDKQCQEYFGDDLLEALQRCLDLNHPIVNSGFLRMFDKLFDSQNYENYDVKDTLFSVLFPFLFWYSSSTSMFQILSAMKLSSDQDASYWTSICLSLFKHYKNFELVAPKERLVLIFMKHPRSISQDIVDFILLFYKEDQSCSVLDTLWKANCRKLLNSFYYGSASDASILVRKECLRTIKSGFEVSMSLSDDYNVSKEIILEIILKSVTESDQEMVDFIMEEFIFHFLKVSSIVFTRAILTTITPFFHVKQKKERIKSIVSLGSFGSGSQLPRLAGSIHSTSDSSEVVPVANTEYLNALAKALSKAVVTVYSKDAAKANEIYQFIVEMVQFCLKLEHNQTVLILLRLLVRLRSTSEGFIYFVDPKDVEGLATTFKRNKLDKTFEGKDAWWSYPEQLDYIPSENLNQASRGWHVFNLEDSKLSVGAITSLDISSWFDIVVAILEDYFHWELYTYTWTHFCSQLSNMRLFEGQTTHIRRYQKLLCDQLTLNLPRLLLISKTLPITKADMQVAYIRNISSLIGYHELFRKNEEDQIVSSLLFALDSWERTAIPCIHMLTVCCYEIPISLKKYLTAILTRLQTGVTSAFASSPSLEFLMSLIQVPSLTSNFTMDEFKRVFAIAFKYIQYASDVKFRKTANSNEQQSLLLGHGVDAEVDRQASTQATEITPIVNEYLLAVSYLVISKWFLKINVTDRRQVSGFLIKNIVLSSTNDGKALDDRAVAFLDLVARFTFCDIPLQITAVAKQTVQSPHSMLNRWIVGHSIVSIETDTITGHSIVSLRRPTGTSIFQVTLDPAMLPTAFSTSDLQPKVMSSYFLLQLLLPLNENNKSKPIALFDDTAVERAISTFDRIPVVSHHKAGILYIGPNQKTEVEILGNTVGSPAYHKFLDGIGELVRLNDNLSYAGGLDKESGTDGEFAYVLSDQLTQLVYHTTTLMPNTVNDRLYAMKKRHIGNNHINVFFDESGLLFNFNVIKSQFNFINIVICPHSVKVTPERSQPAEFYKVRTYRRSGVPGIFSSTHFKLISLDQLLDYIRTMVLMADRFAHVWHYTIDGNYTGNWALRVKHISTLKEKTLESHRNLQAEQERQEISKPTGAGEASGAYMTQSFLQQLQAPSAAPTAVSMGTSKYDYISPTENELYSLLEFNSFT</sequence>
<gene>
    <name evidence="3" type="ORF">SAMEA4029009_CIC11G00000000460</name>
</gene>
<proteinExistence type="predicted"/>
<dbReference type="InterPro" id="IPR018515">
    <property type="entry name" value="Tuberin-type_domain"/>
</dbReference>
<dbReference type="GO" id="GO:0005634">
    <property type="term" value="C:nucleus"/>
    <property type="evidence" value="ECO:0007669"/>
    <property type="project" value="InterPro"/>
</dbReference>
<dbReference type="PANTHER" id="PTHR10063">
    <property type="entry name" value="TUBERIN"/>
    <property type="match status" value="1"/>
</dbReference>
<evidence type="ECO:0000259" key="2">
    <source>
        <dbReference type="PROSITE" id="PS50085"/>
    </source>
</evidence>
<dbReference type="GO" id="GO:0032007">
    <property type="term" value="P:negative regulation of TOR signaling"/>
    <property type="evidence" value="ECO:0007669"/>
    <property type="project" value="TreeGrafter"/>
</dbReference>
<protein>
    <submittedName>
        <fullName evidence="3">CIC11C00000000460</fullName>
    </submittedName>
</protein>